<sequence>MYLLKYVTLPRFMNFNETSELHVFVEACKGAFTECVFVRSKVGNERKVTHIRANNRVTPVKPLSIPRSEFMACCIGVRLVNSVIRPLGVTSIKVTLWSDSTVALWGLKNLENCRFSFQIVLKRSEN</sequence>
<dbReference type="Proteomes" id="UP000887013">
    <property type="component" value="Unassembled WGS sequence"/>
</dbReference>
<gene>
    <name evidence="1" type="primary">AVEN_196213_1</name>
    <name evidence="1" type="ORF">NPIL_622621</name>
</gene>
<comment type="caution">
    <text evidence="1">The sequence shown here is derived from an EMBL/GenBank/DDBJ whole genome shotgun (WGS) entry which is preliminary data.</text>
</comment>
<evidence type="ECO:0000313" key="1">
    <source>
        <dbReference type="EMBL" id="GFT35384.1"/>
    </source>
</evidence>
<dbReference type="AlphaFoldDB" id="A0A8X6TQ62"/>
<dbReference type="EMBL" id="BMAW01062314">
    <property type="protein sequence ID" value="GFT35384.1"/>
    <property type="molecule type" value="Genomic_DNA"/>
</dbReference>
<reference evidence="1" key="1">
    <citation type="submission" date="2020-08" db="EMBL/GenBank/DDBJ databases">
        <title>Multicomponent nature underlies the extraordinary mechanical properties of spider dragline silk.</title>
        <authorList>
            <person name="Kono N."/>
            <person name="Nakamura H."/>
            <person name="Mori M."/>
            <person name="Yoshida Y."/>
            <person name="Ohtoshi R."/>
            <person name="Malay A.D."/>
            <person name="Moran D.A.P."/>
            <person name="Tomita M."/>
            <person name="Numata K."/>
            <person name="Arakawa K."/>
        </authorList>
    </citation>
    <scope>NUCLEOTIDE SEQUENCE</scope>
</reference>
<evidence type="ECO:0000313" key="2">
    <source>
        <dbReference type="Proteomes" id="UP000887013"/>
    </source>
</evidence>
<protein>
    <submittedName>
        <fullName evidence="1">DUF5641 domain-containing protein</fullName>
    </submittedName>
</protein>
<name>A0A8X6TQ62_NEPPI</name>
<dbReference type="PANTHER" id="PTHR47331">
    <property type="entry name" value="PHD-TYPE DOMAIN-CONTAINING PROTEIN"/>
    <property type="match status" value="1"/>
</dbReference>
<dbReference type="InterPro" id="IPR008042">
    <property type="entry name" value="Retrotrans_Pao"/>
</dbReference>
<organism evidence="1 2">
    <name type="scientific">Nephila pilipes</name>
    <name type="common">Giant wood spider</name>
    <name type="synonym">Nephila maculata</name>
    <dbReference type="NCBI Taxonomy" id="299642"/>
    <lineage>
        <taxon>Eukaryota</taxon>
        <taxon>Metazoa</taxon>
        <taxon>Ecdysozoa</taxon>
        <taxon>Arthropoda</taxon>
        <taxon>Chelicerata</taxon>
        <taxon>Arachnida</taxon>
        <taxon>Araneae</taxon>
        <taxon>Araneomorphae</taxon>
        <taxon>Entelegynae</taxon>
        <taxon>Araneoidea</taxon>
        <taxon>Nephilidae</taxon>
        <taxon>Nephila</taxon>
    </lineage>
</organism>
<proteinExistence type="predicted"/>
<dbReference type="OrthoDB" id="8037279at2759"/>
<accession>A0A8X6TQ62</accession>
<dbReference type="Pfam" id="PF05380">
    <property type="entry name" value="Peptidase_A17"/>
    <property type="match status" value="1"/>
</dbReference>
<keyword evidence="2" id="KW-1185">Reference proteome</keyword>